<proteinExistence type="predicted"/>
<dbReference type="AlphaFoldDB" id="A0A9D1UVL0"/>
<dbReference type="CDD" id="cd01031">
    <property type="entry name" value="EriC"/>
    <property type="match status" value="1"/>
</dbReference>
<protein>
    <submittedName>
        <fullName evidence="10">Chloride channel protein</fullName>
    </submittedName>
</protein>
<dbReference type="Gene3D" id="1.10.3080.10">
    <property type="entry name" value="Clc chloride channel"/>
    <property type="match status" value="1"/>
</dbReference>
<evidence type="ECO:0000256" key="2">
    <source>
        <dbReference type="ARBA" id="ARBA00022448"/>
    </source>
</evidence>
<evidence type="ECO:0000256" key="4">
    <source>
        <dbReference type="ARBA" id="ARBA00022989"/>
    </source>
</evidence>
<keyword evidence="3 8" id="KW-0812">Transmembrane</keyword>
<dbReference type="Pfam" id="PF00654">
    <property type="entry name" value="Voltage_CLC"/>
    <property type="match status" value="1"/>
</dbReference>
<dbReference type="PANTHER" id="PTHR45711:SF6">
    <property type="entry name" value="CHLORIDE CHANNEL PROTEIN"/>
    <property type="match status" value="1"/>
</dbReference>
<reference evidence="10" key="1">
    <citation type="journal article" date="2021" name="PeerJ">
        <title>Extensive microbial diversity within the chicken gut microbiome revealed by metagenomics and culture.</title>
        <authorList>
            <person name="Gilroy R."/>
            <person name="Ravi A."/>
            <person name="Getino M."/>
            <person name="Pursley I."/>
            <person name="Horton D.L."/>
            <person name="Alikhan N.F."/>
            <person name="Baker D."/>
            <person name="Gharbi K."/>
            <person name="Hall N."/>
            <person name="Watson M."/>
            <person name="Adriaenssens E.M."/>
            <person name="Foster-Nyarko E."/>
            <person name="Jarju S."/>
            <person name="Secka A."/>
            <person name="Antonio M."/>
            <person name="Oren A."/>
            <person name="Chaudhuri R.R."/>
            <person name="La Ragione R."/>
            <person name="Hildebrand F."/>
            <person name="Pallen M.J."/>
        </authorList>
    </citation>
    <scope>NUCLEOTIDE SEQUENCE</scope>
    <source>
        <strain evidence="10">6627</strain>
    </source>
</reference>
<dbReference type="SUPFAM" id="SSF116726">
    <property type="entry name" value="TrkA C-terminal domain-like"/>
    <property type="match status" value="1"/>
</dbReference>
<feature type="transmembrane region" description="Helical" evidence="8">
    <location>
        <begin position="188"/>
        <end position="214"/>
    </location>
</feature>
<dbReference type="GO" id="GO:0005886">
    <property type="term" value="C:plasma membrane"/>
    <property type="evidence" value="ECO:0007669"/>
    <property type="project" value="TreeGrafter"/>
</dbReference>
<feature type="transmembrane region" description="Helical" evidence="8">
    <location>
        <begin position="267"/>
        <end position="286"/>
    </location>
</feature>
<dbReference type="EMBL" id="DXFP01000004">
    <property type="protein sequence ID" value="HIX01184.1"/>
    <property type="molecule type" value="Genomic_DNA"/>
</dbReference>
<evidence type="ECO:0000256" key="3">
    <source>
        <dbReference type="ARBA" id="ARBA00022692"/>
    </source>
</evidence>
<organism evidence="10 11">
    <name type="scientific">Candidatus Ligilactobacillus excrementigallinarum</name>
    <dbReference type="NCBI Taxonomy" id="2838641"/>
    <lineage>
        <taxon>Bacteria</taxon>
        <taxon>Bacillati</taxon>
        <taxon>Bacillota</taxon>
        <taxon>Bacilli</taxon>
        <taxon>Lactobacillales</taxon>
        <taxon>Lactobacillaceae</taxon>
        <taxon>Ligilactobacillus</taxon>
    </lineage>
</organism>
<keyword evidence="4 8" id="KW-1133">Transmembrane helix</keyword>
<dbReference type="SUPFAM" id="SSF81340">
    <property type="entry name" value="Clc chloride channel"/>
    <property type="match status" value="1"/>
</dbReference>
<gene>
    <name evidence="10" type="ORF">H9861_00300</name>
</gene>
<feature type="transmembrane region" description="Helical" evidence="8">
    <location>
        <begin position="153"/>
        <end position="176"/>
    </location>
</feature>
<evidence type="ECO:0000313" key="11">
    <source>
        <dbReference type="Proteomes" id="UP000823963"/>
    </source>
</evidence>
<dbReference type="GO" id="GO:0008324">
    <property type="term" value="F:monoatomic cation transmembrane transporter activity"/>
    <property type="evidence" value="ECO:0007669"/>
    <property type="project" value="InterPro"/>
</dbReference>
<evidence type="ECO:0000256" key="1">
    <source>
        <dbReference type="ARBA" id="ARBA00004141"/>
    </source>
</evidence>
<evidence type="ECO:0000256" key="6">
    <source>
        <dbReference type="ARBA" id="ARBA00023136"/>
    </source>
</evidence>
<comment type="subcellular location">
    <subcellularLocation>
        <location evidence="1">Membrane</location>
        <topology evidence="1">Multi-pass membrane protein</topology>
    </subcellularLocation>
</comment>
<feature type="transmembrane region" description="Helical" evidence="8">
    <location>
        <begin position="390"/>
        <end position="408"/>
    </location>
</feature>
<feature type="transmembrane region" description="Helical" evidence="8">
    <location>
        <begin position="298"/>
        <end position="318"/>
    </location>
</feature>
<dbReference type="InterPro" id="IPR036721">
    <property type="entry name" value="RCK_C_sf"/>
</dbReference>
<dbReference type="PRINTS" id="PR00762">
    <property type="entry name" value="CLCHANNEL"/>
</dbReference>
<feature type="transmembrane region" description="Helical" evidence="8">
    <location>
        <begin position="20"/>
        <end position="51"/>
    </location>
</feature>
<keyword evidence="6 8" id="KW-0472">Membrane</keyword>
<name>A0A9D1UVL0_9LACO</name>
<reference evidence="10" key="2">
    <citation type="submission" date="2021-04" db="EMBL/GenBank/DDBJ databases">
        <authorList>
            <person name="Gilroy R."/>
        </authorList>
    </citation>
    <scope>NUCLEOTIDE SEQUENCE</scope>
    <source>
        <strain evidence="10">6627</strain>
    </source>
</reference>
<dbReference type="Proteomes" id="UP000823963">
    <property type="component" value="Unassembled WGS sequence"/>
</dbReference>
<feature type="transmembrane region" description="Helical" evidence="8">
    <location>
        <begin position="356"/>
        <end position="384"/>
    </location>
</feature>
<feature type="transmembrane region" description="Helical" evidence="8">
    <location>
        <begin position="324"/>
        <end position="344"/>
    </location>
</feature>
<keyword evidence="7" id="KW-0868">Chloride</keyword>
<dbReference type="InterPro" id="IPR001807">
    <property type="entry name" value="ClC"/>
</dbReference>
<evidence type="ECO:0000256" key="7">
    <source>
        <dbReference type="ARBA" id="ARBA00023214"/>
    </source>
</evidence>
<feature type="transmembrane region" description="Helical" evidence="8">
    <location>
        <begin position="57"/>
        <end position="76"/>
    </location>
</feature>
<dbReference type="GO" id="GO:0006813">
    <property type="term" value="P:potassium ion transport"/>
    <property type="evidence" value="ECO:0007669"/>
    <property type="project" value="InterPro"/>
</dbReference>
<dbReference type="Gene3D" id="3.30.70.1450">
    <property type="entry name" value="Regulator of K+ conductance, C-terminal domain"/>
    <property type="match status" value="1"/>
</dbReference>
<dbReference type="Pfam" id="PF02080">
    <property type="entry name" value="TrkA_C"/>
    <property type="match status" value="1"/>
</dbReference>
<dbReference type="PANTHER" id="PTHR45711">
    <property type="entry name" value="CHLORIDE CHANNEL PROTEIN"/>
    <property type="match status" value="1"/>
</dbReference>
<feature type="domain" description="RCK C-terminal" evidence="9">
    <location>
        <begin position="428"/>
        <end position="513"/>
    </location>
</feature>
<sequence>MGKKDEALDLTRFKFIVKGLGVGLIVGFIVSLFRFVIEIGLHFVLIAYHFMRNHPGYIIPWALLMLLIALINSRLIKKDPNIMGSGIPQVEGQLAGEIEMNWWSVLWRKWVGGVLAIASGLFLGREGPSIQLGAAVGQGFAEKTHHKGAGRRVLIAGGAAAGLSAAFNAPIASSLFVLEEVYHNFSPLIWTTALSSAVASDFISMNFFGLTPVLHLRYFESFPIKYYFLLVFLGIFLGILGKLYSFLTLNIDKVYAKFKWLPRDLDSIIPLILVIPLGLIWPEVLGGGNAVVLGISNFWSSAWILFVLFVVRLLFSTISYGSGLPGGIFLPILTLGAIIGAFYGKICVDLGLMPKCLIINCVIYSMAGYFACIGKAPFTAILLITEMVGSLSHLMPLALVSLISYTVVDIMRGRPIYEAMLDDLLPEKDKEAETSTFQDRIEIPVFAGSFLQDTQVRDFQWPKQCLLIAIQRGEKELIPHGDTVIRSGDTLVILTSHENRAWIRHRIEELSKAVHQKKQLEKSDDE</sequence>
<evidence type="ECO:0000256" key="8">
    <source>
        <dbReference type="SAM" id="Phobius"/>
    </source>
</evidence>
<accession>A0A9D1UVL0</accession>
<comment type="caution">
    <text evidence="10">The sequence shown here is derived from an EMBL/GenBank/DDBJ whole genome shotgun (WGS) entry which is preliminary data.</text>
</comment>
<dbReference type="InterPro" id="IPR014743">
    <property type="entry name" value="Cl-channel_core"/>
</dbReference>
<evidence type="ECO:0000259" key="9">
    <source>
        <dbReference type="PROSITE" id="PS51202"/>
    </source>
</evidence>
<dbReference type="InterPro" id="IPR006037">
    <property type="entry name" value="RCK_C"/>
</dbReference>
<keyword evidence="2" id="KW-0813">Transport</keyword>
<feature type="transmembrane region" description="Helical" evidence="8">
    <location>
        <begin position="226"/>
        <end position="247"/>
    </location>
</feature>
<keyword evidence="5" id="KW-0406">Ion transport</keyword>
<dbReference type="GO" id="GO:0005247">
    <property type="term" value="F:voltage-gated chloride channel activity"/>
    <property type="evidence" value="ECO:0007669"/>
    <property type="project" value="TreeGrafter"/>
</dbReference>
<evidence type="ECO:0000313" key="10">
    <source>
        <dbReference type="EMBL" id="HIX01184.1"/>
    </source>
</evidence>
<evidence type="ECO:0000256" key="5">
    <source>
        <dbReference type="ARBA" id="ARBA00023065"/>
    </source>
</evidence>
<dbReference type="PROSITE" id="PS51202">
    <property type="entry name" value="RCK_C"/>
    <property type="match status" value="1"/>
</dbReference>